<dbReference type="InterPro" id="IPR030489">
    <property type="entry name" value="TR_Rrf2-type_CS"/>
</dbReference>
<dbReference type="InterPro" id="IPR036390">
    <property type="entry name" value="WH_DNA-bd_sf"/>
</dbReference>
<accession>A0A6L3ZGX6</accession>
<evidence type="ECO:0000313" key="2">
    <source>
        <dbReference type="Proteomes" id="UP000484164"/>
    </source>
</evidence>
<protein>
    <submittedName>
        <fullName evidence="1">Rrf2 family transcriptional regulator</fullName>
    </submittedName>
</protein>
<dbReference type="Proteomes" id="UP000484164">
    <property type="component" value="Unassembled WGS sequence"/>
</dbReference>
<dbReference type="Gene3D" id="1.10.10.10">
    <property type="entry name" value="Winged helix-like DNA-binding domain superfamily/Winged helix DNA-binding domain"/>
    <property type="match status" value="1"/>
</dbReference>
<gene>
    <name evidence="1" type="ORF">F8C82_12955</name>
</gene>
<dbReference type="GO" id="GO:0003700">
    <property type="term" value="F:DNA-binding transcription factor activity"/>
    <property type="evidence" value="ECO:0007669"/>
    <property type="project" value="TreeGrafter"/>
</dbReference>
<dbReference type="SUPFAM" id="SSF46785">
    <property type="entry name" value="Winged helix' DNA-binding domain"/>
    <property type="match status" value="1"/>
</dbReference>
<dbReference type="OrthoDB" id="9808360at2"/>
<name>A0A6L3ZGX6_9FLAO</name>
<dbReference type="PANTHER" id="PTHR33221:SF15">
    <property type="entry name" value="HTH-TYPE TRANSCRIPTIONAL REGULATOR YWGB-RELATED"/>
    <property type="match status" value="1"/>
</dbReference>
<dbReference type="InterPro" id="IPR000944">
    <property type="entry name" value="Tscrpt_reg_Rrf2"/>
</dbReference>
<dbReference type="PANTHER" id="PTHR33221">
    <property type="entry name" value="WINGED HELIX-TURN-HELIX TRANSCRIPTIONAL REGULATOR, RRF2 FAMILY"/>
    <property type="match status" value="1"/>
</dbReference>
<proteinExistence type="predicted"/>
<organism evidence="1 2">
    <name type="scientific">Phaeocystidibacter marisrubri</name>
    <dbReference type="NCBI Taxonomy" id="1577780"/>
    <lineage>
        <taxon>Bacteria</taxon>
        <taxon>Pseudomonadati</taxon>
        <taxon>Bacteroidota</taxon>
        <taxon>Flavobacteriia</taxon>
        <taxon>Flavobacteriales</taxon>
        <taxon>Phaeocystidibacteraceae</taxon>
        <taxon>Phaeocystidibacter</taxon>
    </lineage>
</organism>
<reference evidence="1 2" key="1">
    <citation type="submission" date="2019-10" db="EMBL/GenBank/DDBJ databases">
        <title>Genome sequence of Phaeocystidibacter marisrubri JCM30614 (type strain).</title>
        <authorList>
            <person name="Bowman J.P."/>
        </authorList>
    </citation>
    <scope>NUCLEOTIDE SEQUENCE [LARGE SCALE GENOMIC DNA]</scope>
    <source>
        <strain evidence="1 2">JCM 30614</strain>
    </source>
</reference>
<dbReference type="RefSeq" id="WP_151694011.1">
    <property type="nucleotide sequence ID" value="NZ_BMGX01000001.1"/>
</dbReference>
<comment type="caution">
    <text evidence="1">The sequence shown here is derived from an EMBL/GenBank/DDBJ whole genome shotgun (WGS) entry which is preliminary data.</text>
</comment>
<dbReference type="AlphaFoldDB" id="A0A6L3ZGX6"/>
<dbReference type="PROSITE" id="PS51197">
    <property type="entry name" value="HTH_RRF2_2"/>
    <property type="match status" value="1"/>
</dbReference>
<evidence type="ECO:0000313" key="1">
    <source>
        <dbReference type="EMBL" id="KAB2816584.1"/>
    </source>
</evidence>
<keyword evidence="2" id="KW-1185">Reference proteome</keyword>
<dbReference type="Pfam" id="PF02082">
    <property type="entry name" value="Rrf2"/>
    <property type="match status" value="1"/>
</dbReference>
<dbReference type="PROSITE" id="PS01332">
    <property type="entry name" value="HTH_RRF2_1"/>
    <property type="match status" value="1"/>
</dbReference>
<dbReference type="InterPro" id="IPR036388">
    <property type="entry name" value="WH-like_DNA-bd_sf"/>
</dbReference>
<sequence length="145" mass="15869">MFSKACEYGIRAMLWINSNSNEEKPVRASLKEISSRTDMPEAFTGKILQTLKKSGLLTSSKGPQGGYVLSKEANEIRLIDIVLAIDGNDLFTKCAMGLPNCGEGTPCPLHDSFVSIRSDIHELLHSTTLDRTTEGLLKGETVIVR</sequence>
<dbReference type="EMBL" id="WBVQ01000002">
    <property type="protein sequence ID" value="KAB2816584.1"/>
    <property type="molecule type" value="Genomic_DNA"/>
</dbReference>
<dbReference type="NCBIfam" id="TIGR00738">
    <property type="entry name" value="rrf2_super"/>
    <property type="match status" value="1"/>
</dbReference>
<dbReference type="GO" id="GO:0005829">
    <property type="term" value="C:cytosol"/>
    <property type="evidence" value="ECO:0007669"/>
    <property type="project" value="TreeGrafter"/>
</dbReference>